<name>A0ABY7DQF9_MYAAR</name>
<evidence type="ECO:0000259" key="5">
    <source>
        <dbReference type="PROSITE" id="PS50039"/>
    </source>
</evidence>
<dbReference type="PANTHER" id="PTHR11829">
    <property type="entry name" value="FORKHEAD BOX PROTEIN"/>
    <property type="match status" value="1"/>
</dbReference>
<keyword evidence="1 3" id="KW-0238">DNA-binding</keyword>
<dbReference type="InterPro" id="IPR050211">
    <property type="entry name" value="FOX_domain-containing"/>
</dbReference>
<dbReference type="InterPro" id="IPR036390">
    <property type="entry name" value="WH_DNA-bd_sf"/>
</dbReference>
<organism evidence="6 7">
    <name type="scientific">Mya arenaria</name>
    <name type="common">Soft-shell clam</name>
    <dbReference type="NCBI Taxonomy" id="6604"/>
    <lineage>
        <taxon>Eukaryota</taxon>
        <taxon>Metazoa</taxon>
        <taxon>Spiralia</taxon>
        <taxon>Lophotrochozoa</taxon>
        <taxon>Mollusca</taxon>
        <taxon>Bivalvia</taxon>
        <taxon>Autobranchia</taxon>
        <taxon>Heteroconchia</taxon>
        <taxon>Euheterodonta</taxon>
        <taxon>Imparidentia</taxon>
        <taxon>Neoheterodontei</taxon>
        <taxon>Myida</taxon>
        <taxon>Myoidea</taxon>
        <taxon>Myidae</taxon>
        <taxon>Mya</taxon>
    </lineage>
</organism>
<dbReference type="PRINTS" id="PR00053">
    <property type="entry name" value="FORKHEAD"/>
</dbReference>
<dbReference type="InterPro" id="IPR030456">
    <property type="entry name" value="TF_fork_head_CS_2"/>
</dbReference>
<feature type="region of interest" description="Disordered" evidence="4">
    <location>
        <begin position="43"/>
        <end position="79"/>
    </location>
</feature>
<dbReference type="EMBL" id="CP111014">
    <property type="protein sequence ID" value="WAQ99128.1"/>
    <property type="molecule type" value="Genomic_DNA"/>
</dbReference>
<dbReference type="InterPro" id="IPR047519">
    <property type="entry name" value="FH_FOXQ2-like"/>
</dbReference>
<evidence type="ECO:0000256" key="3">
    <source>
        <dbReference type="PROSITE-ProRule" id="PRU00089"/>
    </source>
</evidence>
<proteinExistence type="predicted"/>
<evidence type="ECO:0000313" key="6">
    <source>
        <dbReference type="EMBL" id="WAQ99128.1"/>
    </source>
</evidence>
<protein>
    <submittedName>
        <fullName evidence="6">FOXL1-like protein</fullName>
    </submittedName>
</protein>
<dbReference type="PROSITE" id="PS50039">
    <property type="entry name" value="FORK_HEAD_3"/>
    <property type="match status" value="1"/>
</dbReference>
<evidence type="ECO:0000256" key="2">
    <source>
        <dbReference type="ARBA" id="ARBA00023242"/>
    </source>
</evidence>
<dbReference type="InterPro" id="IPR001766">
    <property type="entry name" value="Fork_head_dom"/>
</dbReference>
<dbReference type="SMART" id="SM00339">
    <property type="entry name" value="FH"/>
    <property type="match status" value="1"/>
</dbReference>
<keyword evidence="2 3" id="KW-0539">Nucleus</keyword>
<sequence>MSLFSNDYLTTASAYQSSGYQCIQGGMYYGAASPLSEDGYCSANGSSVVTERQTSSPADSGMESDRSPGNTKTAEREDRDLAEVLADLEKKTSHVARGEADFKPNHSYIALISMAIMSTSDQKMLLSDIYQYIMDNFEFYNNEEKPWRNSIRHNLSLNECFIKAGRSDNGKGNYWMIHPACVEDFAKGDFRRRQARRRARKSTKDVNESVAARSPYDYNGGYLHMASSYNAYHPYSHQASMYYPMTSSISNSTSQNDHDNYLAANYLSDISGSNNSTTQQFYAEQTMLTSGQHMSVADNQHLAEHSAGAAVTVQALAQQQAAIASTLQFQNWLQSSITRNSQ</sequence>
<evidence type="ECO:0000313" key="7">
    <source>
        <dbReference type="Proteomes" id="UP001164746"/>
    </source>
</evidence>
<gene>
    <name evidence="6" type="ORF">MAR_023501</name>
</gene>
<dbReference type="SUPFAM" id="SSF46785">
    <property type="entry name" value="Winged helix' DNA-binding domain"/>
    <property type="match status" value="1"/>
</dbReference>
<evidence type="ECO:0000256" key="4">
    <source>
        <dbReference type="SAM" id="MobiDB-lite"/>
    </source>
</evidence>
<comment type="subcellular location">
    <subcellularLocation>
        <location evidence="3">Nucleus</location>
    </subcellularLocation>
</comment>
<dbReference type="CDD" id="cd20035">
    <property type="entry name" value="FH_FOXQ2-like"/>
    <property type="match status" value="1"/>
</dbReference>
<reference evidence="6" key="1">
    <citation type="submission" date="2022-11" db="EMBL/GenBank/DDBJ databases">
        <title>Centuries of genome instability and evolution in soft-shell clam transmissible cancer (bioRxiv).</title>
        <authorList>
            <person name="Hart S.F.M."/>
            <person name="Yonemitsu M.A."/>
            <person name="Giersch R.M."/>
            <person name="Beal B.F."/>
            <person name="Arriagada G."/>
            <person name="Davis B.W."/>
            <person name="Ostrander E.A."/>
            <person name="Goff S.P."/>
            <person name="Metzger M.J."/>
        </authorList>
    </citation>
    <scope>NUCLEOTIDE SEQUENCE</scope>
    <source>
        <strain evidence="6">MELC-2E11</strain>
        <tissue evidence="6">Siphon/mantle</tissue>
    </source>
</reference>
<dbReference type="InterPro" id="IPR036388">
    <property type="entry name" value="WH-like_DNA-bd_sf"/>
</dbReference>
<dbReference type="Proteomes" id="UP001164746">
    <property type="component" value="Chromosome 3"/>
</dbReference>
<dbReference type="PROSITE" id="PS00658">
    <property type="entry name" value="FORK_HEAD_2"/>
    <property type="match status" value="1"/>
</dbReference>
<dbReference type="Gene3D" id="1.10.10.10">
    <property type="entry name" value="Winged helix-like DNA-binding domain superfamily/Winged helix DNA-binding domain"/>
    <property type="match status" value="1"/>
</dbReference>
<feature type="domain" description="Fork-head" evidence="5">
    <location>
        <begin position="103"/>
        <end position="195"/>
    </location>
</feature>
<dbReference type="PANTHER" id="PTHR11829:SF142">
    <property type="entry name" value="FORK-HEAD DOMAIN-CONTAINING PROTEIN"/>
    <property type="match status" value="1"/>
</dbReference>
<feature type="DNA-binding region" description="Fork-head" evidence="3">
    <location>
        <begin position="103"/>
        <end position="195"/>
    </location>
</feature>
<dbReference type="Pfam" id="PF00250">
    <property type="entry name" value="Forkhead"/>
    <property type="match status" value="1"/>
</dbReference>
<accession>A0ABY7DQF9</accession>
<evidence type="ECO:0000256" key="1">
    <source>
        <dbReference type="ARBA" id="ARBA00023125"/>
    </source>
</evidence>
<feature type="compositionally biased region" description="Polar residues" evidence="4">
    <location>
        <begin position="43"/>
        <end position="58"/>
    </location>
</feature>
<keyword evidence="7" id="KW-1185">Reference proteome</keyword>